<dbReference type="Proteomes" id="UP000429607">
    <property type="component" value="Unassembled WGS sequence"/>
</dbReference>
<gene>
    <name evidence="1" type="ORF">PR001_g16228</name>
</gene>
<dbReference type="AlphaFoldDB" id="A0A6A3KXH4"/>
<evidence type="ECO:0000313" key="1">
    <source>
        <dbReference type="EMBL" id="KAE9010248.1"/>
    </source>
</evidence>
<proteinExistence type="predicted"/>
<reference evidence="1 2" key="1">
    <citation type="submission" date="2018-09" db="EMBL/GenBank/DDBJ databases">
        <title>Genomic investigation of the strawberry pathogen Phytophthora fragariae indicates pathogenicity is determined by transcriptional variation in three key races.</title>
        <authorList>
            <person name="Adams T.M."/>
            <person name="Armitage A.D."/>
            <person name="Sobczyk M.K."/>
            <person name="Bates H.J."/>
            <person name="Dunwell J.M."/>
            <person name="Nellist C.F."/>
            <person name="Harrison R.J."/>
        </authorList>
    </citation>
    <scope>NUCLEOTIDE SEQUENCE [LARGE SCALE GENOMIC DNA]</scope>
    <source>
        <strain evidence="1 2">SCRP249</strain>
    </source>
</reference>
<protein>
    <submittedName>
        <fullName evidence="1">Uncharacterized protein</fullName>
    </submittedName>
</protein>
<accession>A0A6A3KXH4</accession>
<name>A0A6A3KXH4_9STRA</name>
<organism evidence="1 2">
    <name type="scientific">Phytophthora rubi</name>
    <dbReference type="NCBI Taxonomy" id="129364"/>
    <lineage>
        <taxon>Eukaryota</taxon>
        <taxon>Sar</taxon>
        <taxon>Stramenopiles</taxon>
        <taxon>Oomycota</taxon>
        <taxon>Peronosporomycetes</taxon>
        <taxon>Peronosporales</taxon>
        <taxon>Peronosporaceae</taxon>
        <taxon>Phytophthora</taxon>
    </lineage>
</organism>
<sequence>MKDWEPATFPAEGQETKLAKTSNEVYCYAEGYYYCNNVTAQEAHEIFFPNASTALACRQGL</sequence>
<comment type="caution">
    <text evidence="1">The sequence shown here is derived from an EMBL/GenBank/DDBJ whole genome shotgun (WGS) entry which is preliminary data.</text>
</comment>
<dbReference type="EMBL" id="QXFV01001268">
    <property type="protein sequence ID" value="KAE9010248.1"/>
    <property type="molecule type" value="Genomic_DNA"/>
</dbReference>
<evidence type="ECO:0000313" key="2">
    <source>
        <dbReference type="Proteomes" id="UP000429607"/>
    </source>
</evidence>